<dbReference type="GO" id="GO:0016651">
    <property type="term" value="F:oxidoreductase activity, acting on NAD(P)H"/>
    <property type="evidence" value="ECO:0007669"/>
    <property type="project" value="TreeGrafter"/>
</dbReference>
<dbReference type="PANTHER" id="PTHR48106:SF8">
    <property type="entry name" value="OS02G0805600 PROTEIN"/>
    <property type="match status" value="1"/>
</dbReference>
<dbReference type="Proteomes" id="UP000013167">
    <property type="component" value="Unassembled WGS sequence"/>
</dbReference>
<dbReference type="InterPro" id="IPR014189">
    <property type="entry name" value="Quinone_OxRdtase_PIG3"/>
</dbReference>
<keyword evidence="5" id="KW-1185">Reference proteome</keyword>
<dbReference type="AlphaFoldDB" id="N0DYK8"/>
<dbReference type="InterPro" id="IPR036291">
    <property type="entry name" value="NAD(P)-bd_dom_sf"/>
</dbReference>
<dbReference type="InterPro" id="IPR013149">
    <property type="entry name" value="ADH-like_C"/>
</dbReference>
<dbReference type="Gene3D" id="3.90.180.10">
    <property type="entry name" value="Medium-chain alcohol dehydrogenases, catalytic domain"/>
    <property type="match status" value="1"/>
</dbReference>
<dbReference type="STRING" id="1193181.BN10_230026"/>
<dbReference type="OrthoDB" id="9780520at2"/>
<protein>
    <submittedName>
        <fullName evidence="4">Putative quinone oxidoreductase</fullName>
    </submittedName>
</protein>
<dbReference type="NCBIfam" id="TIGR02824">
    <property type="entry name" value="quinone_pig3"/>
    <property type="match status" value="1"/>
</dbReference>
<feature type="domain" description="Enoyl reductase (ER)" evidence="3">
    <location>
        <begin position="10"/>
        <end position="323"/>
    </location>
</feature>
<evidence type="ECO:0000313" key="4">
    <source>
        <dbReference type="EMBL" id="CCH69583.1"/>
    </source>
</evidence>
<sequence>MQAITIPVPGDADALVLDELPTPDPAPGQVRIAVAAAGVNRADVLQRQGHYAPPHGESPIPGLEVSGTIDAVGEGVTQWLVGDEVCALLAGGGYAAQVVVPAGQVLPVPSGVSVVDAAALPEVAATVWSNLVLVGGLTAGETLLVHGGSSGIGTMAIQVARALGVRVAVTAGSPDKLEACRALGADILVNYREQDFVDVVRDATLGRGVDVILDNMGAKYLPRNVEALATGGRLVIIGMQGGAKGELDIATLLRKRAAVHATSLRARPAEEKASIVASVREHVWPMIASGRVRPIVNSTHQLADAAAAHRELEASGHVGKILLQP</sequence>
<evidence type="ECO:0000256" key="1">
    <source>
        <dbReference type="ARBA" id="ARBA00022857"/>
    </source>
</evidence>
<dbReference type="Gene3D" id="3.40.50.720">
    <property type="entry name" value="NAD(P)-binding Rossmann-like Domain"/>
    <property type="match status" value="1"/>
</dbReference>
<name>N0DYK8_9MICO</name>
<dbReference type="CDD" id="cd05276">
    <property type="entry name" value="p53_inducible_oxidoreductase"/>
    <property type="match status" value="1"/>
</dbReference>
<dbReference type="HOGENOM" id="CLU_026673_3_4_11"/>
<dbReference type="RefSeq" id="WP_010849493.1">
    <property type="nucleotide sequence ID" value="NZ_HF570956.1"/>
</dbReference>
<organism evidence="4 5">
    <name type="scientific">Phycicoccus elongatus Lp2</name>
    <dbReference type="NCBI Taxonomy" id="1193181"/>
    <lineage>
        <taxon>Bacteria</taxon>
        <taxon>Bacillati</taxon>
        <taxon>Actinomycetota</taxon>
        <taxon>Actinomycetes</taxon>
        <taxon>Micrococcales</taxon>
        <taxon>Intrasporangiaceae</taxon>
        <taxon>Phycicoccus</taxon>
    </lineage>
</organism>
<dbReference type="InterPro" id="IPR020843">
    <property type="entry name" value="ER"/>
</dbReference>
<comment type="caution">
    <text evidence="4">The sequence shown here is derived from an EMBL/GenBank/DDBJ whole genome shotgun (WGS) entry which is preliminary data.</text>
</comment>
<dbReference type="EMBL" id="CAIZ01000090">
    <property type="protein sequence ID" value="CCH69583.1"/>
    <property type="molecule type" value="Genomic_DNA"/>
</dbReference>
<keyword evidence="1" id="KW-0521">NADP</keyword>
<accession>N0DYK8</accession>
<evidence type="ECO:0000259" key="3">
    <source>
        <dbReference type="SMART" id="SM00829"/>
    </source>
</evidence>
<evidence type="ECO:0000313" key="5">
    <source>
        <dbReference type="Proteomes" id="UP000013167"/>
    </source>
</evidence>
<evidence type="ECO:0000256" key="2">
    <source>
        <dbReference type="ARBA" id="ARBA00023002"/>
    </source>
</evidence>
<dbReference type="GO" id="GO:0070402">
    <property type="term" value="F:NADPH binding"/>
    <property type="evidence" value="ECO:0007669"/>
    <property type="project" value="TreeGrafter"/>
</dbReference>
<dbReference type="SUPFAM" id="SSF50129">
    <property type="entry name" value="GroES-like"/>
    <property type="match status" value="1"/>
</dbReference>
<dbReference type="Pfam" id="PF00107">
    <property type="entry name" value="ADH_zinc_N"/>
    <property type="match status" value="1"/>
</dbReference>
<dbReference type="InterPro" id="IPR013154">
    <property type="entry name" value="ADH-like_N"/>
</dbReference>
<gene>
    <name evidence="4" type="ORF">BN10_230026</name>
</gene>
<reference evidence="4 5" key="1">
    <citation type="journal article" date="2013" name="ISME J.">
        <title>A metabolic model for members of the genus Tetrasphaera involved in enhanced biological phosphorus removal.</title>
        <authorList>
            <person name="Kristiansen R."/>
            <person name="Nguyen H.T.T."/>
            <person name="Saunders A.M."/>
            <person name="Nielsen J.L."/>
            <person name="Wimmer R."/>
            <person name="Le V.Q."/>
            <person name="McIlroy S.J."/>
            <person name="Petrovski S."/>
            <person name="Seviour R.J."/>
            <person name="Calteau A."/>
            <person name="Nielsen K.L."/>
            <person name="Nielsen P.H."/>
        </authorList>
    </citation>
    <scope>NUCLEOTIDE SEQUENCE [LARGE SCALE GENOMIC DNA]</scope>
    <source>
        <strain evidence="4 5">Lp2</strain>
    </source>
</reference>
<dbReference type="InterPro" id="IPR011032">
    <property type="entry name" value="GroES-like_sf"/>
</dbReference>
<keyword evidence="2" id="KW-0560">Oxidoreductase</keyword>
<dbReference type="eggNOG" id="COG0604">
    <property type="taxonomic scope" value="Bacteria"/>
</dbReference>
<dbReference type="PANTHER" id="PTHR48106">
    <property type="entry name" value="QUINONE OXIDOREDUCTASE PIG3-RELATED"/>
    <property type="match status" value="1"/>
</dbReference>
<dbReference type="Pfam" id="PF08240">
    <property type="entry name" value="ADH_N"/>
    <property type="match status" value="1"/>
</dbReference>
<dbReference type="SMART" id="SM00829">
    <property type="entry name" value="PKS_ER"/>
    <property type="match status" value="1"/>
</dbReference>
<dbReference type="SUPFAM" id="SSF51735">
    <property type="entry name" value="NAD(P)-binding Rossmann-fold domains"/>
    <property type="match status" value="1"/>
</dbReference>
<proteinExistence type="predicted"/>